<comment type="caution">
    <text evidence="3">The sequence shown here is derived from an EMBL/GenBank/DDBJ whole genome shotgun (WGS) entry which is preliminary data.</text>
</comment>
<feature type="transmembrane region" description="Helical" evidence="2">
    <location>
        <begin position="43"/>
        <end position="61"/>
    </location>
</feature>
<keyword evidence="2" id="KW-1133">Transmembrane helix</keyword>
<keyword evidence="2" id="KW-0812">Transmembrane</keyword>
<reference evidence="3 4" key="1">
    <citation type="submission" date="2020-01" db="EMBL/GenBank/DDBJ databases">
        <title>Insect and environment-associated Actinomycetes.</title>
        <authorList>
            <person name="Currrie C."/>
            <person name="Chevrette M."/>
            <person name="Carlson C."/>
            <person name="Stubbendieck R."/>
            <person name="Wendt-Pienkowski E."/>
        </authorList>
    </citation>
    <scope>NUCLEOTIDE SEQUENCE [LARGE SCALE GENOMIC DNA]</scope>
    <source>
        <strain evidence="3 4">SID14172</strain>
    </source>
</reference>
<dbReference type="EMBL" id="JAAGMB010000197">
    <property type="protein sequence ID" value="NEB16593.1"/>
    <property type="molecule type" value="Genomic_DNA"/>
</dbReference>
<evidence type="ECO:0000313" key="4">
    <source>
        <dbReference type="Proteomes" id="UP000469545"/>
    </source>
</evidence>
<feature type="non-terminal residue" evidence="3">
    <location>
        <position position="67"/>
    </location>
</feature>
<dbReference type="AlphaFoldDB" id="A0A6N9UK94"/>
<feature type="non-terminal residue" evidence="3">
    <location>
        <position position="1"/>
    </location>
</feature>
<keyword evidence="4" id="KW-1185">Reference proteome</keyword>
<evidence type="ECO:0000313" key="3">
    <source>
        <dbReference type="EMBL" id="NEB16593.1"/>
    </source>
</evidence>
<protein>
    <submittedName>
        <fullName evidence="3">Uncharacterized protein</fullName>
    </submittedName>
</protein>
<sequence>ATAAGLRRTGGVLLRRRAGGGRAGSAGTPDGPAEESRASEVRLAFLVAAGLLALLVADLSGMRKAET</sequence>
<feature type="region of interest" description="Disordered" evidence="1">
    <location>
        <begin position="1"/>
        <end position="35"/>
    </location>
</feature>
<accession>A0A6N9UK94</accession>
<proteinExistence type="predicted"/>
<keyword evidence="2" id="KW-0472">Membrane</keyword>
<evidence type="ECO:0000256" key="2">
    <source>
        <dbReference type="SAM" id="Phobius"/>
    </source>
</evidence>
<name>A0A6N9UK94_9ACTN</name>
<feature type="compositionally biased region" description="Low complexity" evidence="1">
    <location>
        <begin position="1"/>
        <end position="13"/>
    </location>
</feature>
<gene>
    <name evidence="3" type="ORF">G3I46_08660</name>
</gene>
<evidence type="ECO:0000256" key="1">
    <source>
        <dbReference type="SAM" id="MobiDB-lite"/>
    </source>
</evidence>
<organism evidence="3 4">
    <name type="scientific">Streptomyces coelicoflavus</name>
    <dbReference type="NCBI Taxonomy" id="285562"/>
    <lineage>
        <taxon>Bacteria</taxon>
        <taxon>Bacillati</taxon>
        <taxon>Actinomycetota</taxon>
        <taxon>Actinomycetes</taxon>
        <taxon>Kitasatosporales</taxon>
        <taxon>Streptomycetaceae</taxon>
        <taxon>Streptomyces</taxon>
    </lineage>
</organism>
<dbReference type="Proteomes" id="UP000469545">
    <property type="component" value="Unassembled WGS sequence"/>
</dbReference>